<reference evidence="1" key="1">
    <citation type="submission" date="2017-06" db="EMBL/GenBank/DDBJ databases">
        <title>Novel phages from South African skin metaviromes.</title>
        <authorList>
            <person name="van Zyl L.J."/>
            <person name="Abrahams Y."/>
            <person name="Stander E.A."/>
            <person name="Kirby B.M."/>
            <person name="Clavaud C."/>
            <person name="Farcet C."/>
            <person name="Breton L."/>
            <person name="Trindade M.I."/>
        </authorList>
    </citation>
    <scope>NUCLEOTIDE SEQUENCE</scope>
</reference>
<evidence type="ECO:0008006" key="2">
    <source>
        <dbReference type="Google" id="ProtNLM"/>
    </source>
</evidence>
<accession>A0A2H4J926</accession>
<name>A0A2H4J926_9CAUD</name>
<gene>
    <name evidence="1" type="ORF">3S12_31</name>
</gene>
<dbReference type="EMBL" id="MF417932">
    <property type="protein sequence ID" value="ASN71764.1"/>
    <property type="molecule type" value="Genomic_DNA"/>
</dbReference>
<evidence type="ECO:0000313" key="1">
    <source>
        <dbReference type="EMBL" id="ASN71764.1"/>
    </source>
</evidence>
<organism evidence="1">
    <name type="scientific">uncultured Caudovirales phage</name>
    <dbReference type="NCBI Taxonomy" id="2100421"/>
    <lineage>
        <taxon>Viruses</taxon>
        <taxon>Duplodnaviria</taxon>
        <taxon>Heunggongvirae</taxon>
        <taxon>Uroviricota</taxon>
        <taxon>Caudoviricetes</taxon>
        <taxon>Peduoviridae</taxon>
        <taxon>Maltschvirus</taxon>
        <taxon>Maltschvirus maltsch</taxon>
    </lineage>
</organism>
<dbReference type="Gene3D" id="1.10.260.40">
    <property type="entry name" value="lambda repressor-like DNA-binding domains"/>
    <property type="match status" value="1"/>
</dbReference>
<dbReference type="CDD" id="cd00093">
    <property type="entry name" value="HTH_XRE"/>
    <property type="match status" value="1"/>
</dbReference>
<sequence>MSSSPIDLDDRPRDFGDRLLEERKRLGLQVHELAHLAGQTDYMQKRFENGTSVMPIDYLQALAAHTEVDVFYIVTGIRRL</sequence>
<dbReference type="InterPro" id="IPR010982">
    <property type="entry name" value="Lambda_DNA-bd_dom_sf"/>
</dbReference>
<protein>
    <recommendedName>
        <fullName evidence="2">HTH_XRE domain containing protein</fullName>
    </recommendedName>
</protein>
<proteinExistence type="predicted"/>
<dbReference type="SUPFAM" id="SSF47413">
    <property type="entry name" value="lambda repressor-like DNA-binding domains"/>
    <property type="match status" value="1"/>
</dbReference>
<dbReference type="InterPro" id="IPR001387">
    <property type="entry name" value="Cro/C1-type_HTH"/>
</dbReference>
<dbReference type="GO" id="GO:0003677">
    <property type="term" value="F:DNA binding"/>
    <property type="evidence" value="ECO:0007669"/>
    <property type="project" value="InterPro"/>
</dbReference>